<evidence type="ECO:0000256" key="1">
    <source>
        <dbReference type="ARBA" id="ARBA00010838"/>
    </source>
</evidence>
<dbReference type="PANTHER" id="PTHR10353">
    <property type="entry name" value="GLYCOSYL HYDROLASE"/>
    <property type="match status" value="1"/>
</dbReference>
<dbReference type="Proteomes" id="UP000237105">
    <property type="component" value="Unassembled WGS sequence"/>
</dbReference>
<comment type="caution">
    <text evidence="6">The sequence shown here is derived from an EMBL/GenBank/DDBJ whole genome shotgun (WGS) entry which is preliminary data.</text>
</comment>
<keyword evidence="5" id="KW-0732">Signal</keyword>
<evidence type="ECO:0000313" key="7">
    <source>
        <dbReference type="Proteomes" id="UP000237105"/>
    </source>
</evidence>
<reference evidence="7" key="1">
    <citation type="submission" date="2016-06" db="EMBL/GenBank/DDBJ databases">
        <title>Parallel loss of symbiosis genes in relatives of nitrogen-fixing non-legume Parasponia.</title>
        <authorList>
            <person name="Van Velzen R."/>
            <person name="Holmer R."/>
            <person name="Bu F."/>
            <person name="Rutten L."/>
            <person name="Van Zeijl A."/>
            <person name="Liu W."/>
            <person name="Santuari L."/>
            <person name="Cao Q."/>
            <person name="Sharma T."/>
            <person name="Shen D."/>
            <person name="Roswanjaya Y."/>
            <person name="Wardhani T."/>
            <person name="Kalhor M.S."/>
            <person name="Jansen J."/>
            <person name="Van den Hoogen J."/>
            <person name="Gungor B."/>
            <person name="Hartog M."/>
            <person name="Hontelez J."/>
            <person name="Verver J."/>
            <person name="Yang W.-C."/>
            <person name="Schijlen E."/>
            <person name="Repin R."/>
            <person name="Schilthuizen M."/>
            <person name="Schranz E."/>
            <person name="Heidstra R."/>
            <person name="Miyata K."/>
            <person name="Fedorova E."/>
            <person name="Kohlen W."/>
            <person name="Bisseling T."/>
            <person name="Smit S."/>
            <person name="Geurts R."/>
        </authorList>
    </citation>
    <scope>NUCLEOTIDE SEQUENCE [LARGE SCALE GENOMIC DNA]</scope>
    <source>
        <strain evidence="7">cv. WU1-14</strain>
    </source>
</reference>
<sequence>MNIFIQTSLLLLLLLFLLACSSEVTIPNKDESFSASSSLNRSSFPKGFVFGTASSSYQYEGAANEGGRGASIWDTFVQRYPEKIKDHSSGLQAIDSYHRYKEDVGIMKDIGLDAHRLSISWSRLLPNGRISGGVNKDGIKYYNDLINELLSNGMQPFVTLFHWDLPQALEDAYGGFLSPKIVADFEEYAELCYKEFGDRVKHWLTLNEPLSFTTLGYGSGTFAPGRCSQWISPSCGGGDSSTEPYLVGHNQLLAHAAAVHIYKSKYQISQKGQIGIALNVPWMVPLSQSVADQDAANRALNFMYGWFMEPIKSGTYPAEMAAYVQERLPKFSKRQSSMLKGSFDFIGLNYYSASYVANGTCGKENQLAVSTDSCVVFSVPINTGYEYFLSTQVTIQGLASQAASDWLYIYPKGIEDLLLYTREKFNNPVIYITENGVDELNNGQLSLNDSTRIDYFVRHLSFIQSAIKKGATVKGYFAWSLLDNFEWVDGYTVRFGIVYVDYKDGLRRYLKDSAKWFKRFLH</sequence>
<evidence type="ECO:0000313" key="6">
    <source>
        <dbReference type="EMBL" id="PON65504.1"/>
    </source>
</evidence>
<dbReference type="Gene3D" id="3.20.20.80">
    <property type="entry name" value="Glycosidases"/>
    <property type="match status" value="1"/>
</dbReference>
<evidence type="ECO:0000256" key="5">
    <source>
        <dbReference type="SAM" id="SignalP"/>
    </source>
</evidence>
<organism evidence="6 7">
    <name type="scientific">Parasponia andersonii</name>
    <name type="common">Sponia andersonii</name>
    <dbReference type="NCBI Taxonomy" id="3476"/>
    <lineage>
        <taxon>Eukaryota</taxon>
        <taxon>Viridiplantae</taxon>
        <taxon>Streptophyta</taxon>
        <taxon>Embryophyta</taxon>
        <taxon>Tracheophyta</taxon>
        <taxon>Spermatophyta</taxon>
        <taxon>Magnoliopsida</taxon>
        <taxon>eudicotyledons</taxon>
        <taxon>Gunneridae</taxon>
        <taxon>Pentapetalae</taxon>
        <taxon>rosids</taxon>
        <taxon>fabids</taxon>
        <taxon>Rosales</taxon>
        <taxon>Cannabaceae</taxon>
        <taxon>Parasponia</taxon>
    </lineage>
</organism>
<evidence type="ECO:0000256" key="4">
    <source>
        <dbReference type="RuleBase" id="RU003690"/>
    </source>
</evidence>
<feature type="signal peptide" evidence="5">
    <location>
        <begin position="1"/>
        <end position="22"/>
    </location>
</feature>
<feature type="chain" id="PRO_5015196846" evidence="5">
    <location>
        <begin position="23"/>
        <end position="522"/>
    </location>
</feature>
<dbReference type="OrthoDB" id="65569at2759"/>
<dbReference type="STRING" id="3476.A0A2P5CWT3"/>
<keyword evidence="2 6" id="KW-0378">Hydrolase</keyword>
<dbReference type="Pfam" id="PF00232">
    <property type="entry name" value="Glyco_hydro_1"/>
    <property type="match status" value="1"/>
</dbReference>
<dbReference type="PROSITE" id="PS00653">
    <property type="entry name" value="GLYCOSYL_HYDROL_F1_2"/>
    <property type="match status" value="1"/>
</dbReference>
<proteinExistence type="inferred from homology"/>
<dbReference type="AlphaFoldDB" id="A0A2P5CWT3"/>
<dbReference type="InterPro" id="IPR017853">
    <property type="entry name" value="GH"/>
</dbReference>
<dbReference type="EMBL" id="JXTB01000087">
    <property type="protein sequence ID" value="PON65504.1"/>
    <property type="molecule type" value="Genomic_DNA"/>
</dbReference>
<evidence type="ECO:0000256" key="2">
    <source>
        <dbReference type="ARBA" id="ARBA00022801"/>
    </source>
</evidence>
<dbReference type="InterPro" id="IPR033132">
    <property type="entry name" value="GH_1_N_CS"/>
</dbReference>
<comment type="similarity">
    <text evidence="1 4">Belongs to the glycosyl hydrolase 1 family.</text>
</comment>
<keyword evidence="3" id="KW-0326">Glycosidase</keyword>
<dbReference type="PRINTS" id="PR00131">
    <property type="entry name" value="GLHYDRLASE1"/>
</dbReference>
<evidence type="ECO:0000256" key="3">
    <source>
        <dbReference type="ARBA" id="ARBA00023295"/>
    </source>
</evidence>
<dbReference type="InterPro" id="IPR001360">
    <property type="entry name" value="Glyco_hydro_1"/>
</dbReference>
<name>A0A2P5CWT3_PARAD</name>
<gene>
    <name evidence="6" type="ORF">PanWU01x14_116670</name>
</gene>
<dbReference type="GO" id="GO:0005975">
    <property type="term" value="P:carbohydrate metabolic process"/>
    <property type="evidence" value="ECO:0007669"/>
    <property type="project" value="InterPro"/>
</dbReference>
<dbReference type="PANTHER" id="PTHR10353:SF237">
    <property type="entry name" value="BETA-GLUCOSIDASE 12-RELATED"/>
    <property type="match status" value="1"/>
</dbReference>
<dbReference type="GO" id="GO:0008422">
    <property type="term" value="F:beta-glucosidase activity"/>
    <property type="evidence" value="ECO:0007669"/>
    <property type="project" value="TreeGrafter"/>
</dbReference>
<keyword evidence="7" id="KW-1185">Reference proteome</keyword>
<dbReference type="FunFam" id="3.20.20.80:FF:000020">
    <property type="entry name" value="Beta-glucosidase 12"/>
    <property type="match status" value="1"/>
</dbReference>
<protein>
    <submittedName>
        <fullName evidence="6">Glycoside hydrolase</fullName>
    </submittedName>
</protein>
<dbReference type="SUPFAM" id="SSF51445">
    <property type="entry name" value="(Trans)glycosidases"/>
    <property type="match status" value="1"/>
</dbReference>
<accession>A0A2P5CWT3</accession>